<reference evidence="1 2" key="1">
    <citation type="submission" date="2018-11" db="EMBL/GenBank/DDBJ databases">
        <authorList>
            <consortium name="Pathogen Informatics"/>
        </authorList>
    </citation>
    <scope>NUCLEOTIDE SEQUENCE [LARGE SCALE GENOMIC DNA]</scope>
</reference>
<dbReference type="AlphaFoldDB" id="A0A183GLD9"/>
<evidence type="ECO:0000313" key="3">
    <source>
        <dbReference type="WBParaSite" id="HPBE_0002350901-mRNA-1"/>
    </source>
</evidence>
<organism evidence="2 3">
    <name type="scientific">Heligmosomoides polygyrus</name>
    <name type="common">Parasitic roundworm</name>
    <dbReference type="NCBI Taxonomy" id="6339"/>
    <lineage>
        <taxon>Eukaryota</taxon>
        <taxon>Metazoa</taxon>
        <taxon>Ecdysozoa</taxon>
        <taxon>Nematoda</taxon>
        <taxon>Chromadorea</taxon>
        <taxon>Rhabditida</taxon>
        <taxon>Rhabditina</taxon>
        <taxon>Rhabditomorpha</taxon>
        <taxon>Strongyloidea</taxon>
        <taxon>Heligmosomidae</taxon>
        <taxon>Heligmosomoides</taxon>
    </lineage>
</organism>
<reference evidence="3" key="2">
    <citation type="submission" date="2019-09" db="UniProtKB">
        <authorList>
            <consortium name="WormBaseParasite"/>
        </authorList>
    </citation>
    <scope>IDENTIFICATION</scope>
</reference>
<accession>A0A3P8D739</accession>
<evidence type="ECO:0000313" key="2">
    <source>
        <dbReference type="Proteomes" id="UP000050761"/>
    </source>
</evidence>
<dbReference type="Gene3D" id="3.40.50.300">
    <property type="entry name" value="P-loop containing nucleotide triphosphate hydrolases"/>
    <property type="match status" value="1"/>
</dbReference>
<sequence length="112" mass="12591">MFVSARNDVRRASNFFLDKHSQKRQDRYGVMTRVYYKDAHAAIVVMDATRDQSREGACRWKADLDQKLILADGSHVPAVLVVNKHSNALFLNPLARALVHYALQAPTGGLLL</sequence>
<dbReference type="InterPro" id="IPR001806">
    <property type="entry name" value="Small_GTPase"/>
</dbReference>
<dbReference type="EMBL" id="UZAH01035142">
    <property type="protein sequence ID" value="VDP39260.1"/>
    <property type="molecule type" value="Genomic_DNA"/>
</dbReference>
<dbReference type="SUPFAM" id="SSF52540">
    <property type="entry name" value="P-loop containing nucleoside triphosphate hydrolases"/>
    <property type="match status" value="1"/>
</dbReference>
<gene>
    <name evidence="1" type="ORF">HPBE_LOCUS23508</name>
</gene>
<dbReference type="Pfam" id="PF00071">
    <property type="entry name" value="Ras"/>
    <property type="match status" value="1"/>
</dbReference>
<dbReference type="WBParaSite" id="HPBE_0002350901-mRNA-1">
    <property type="protein sequence ID" value="HPBE_0002350901-mRNA-1"/>
    <property type="gene ID" value="HPBE_0002350901"/>
</dbReference>
<accession>A0A183GLD9</accession>
<dbReference type="Proteomes" id="UP000050761">
    <property type="component" value="Unassembled WGS sequence"/>
</dbReference>
<name>A0A183GLD9_HELPZ</name>
<protein>
    <submittedName>
        <fullName evidence="3">PAS domain-containing protein</fullName>
    </submittedName>
</protein>
<evidence type="ECO:0000313" key="1">
    <source>
        <dbReference type="EMBL" id="VDP39260.1"/>
    </source>
</evidence>
<dbReference type="OrthoDB" id="1436450at2759"/>
<keyword evidence="2" id="KW-1185">Reference proteome</keyword>
<proteinExistence type="predicted"/>
<dbReference type="InterPro" id="IPR027417">
    <property type="entry name" value="P-loop_NTPase"/>
</dbReference>
<dbReference type="GO" id="GO:0005525">
    <property type="term" value="F:GTP binding"/>
    <property type="evidence" value="ECO:0007669"/>
    <property type="project" value="InterPro"/>
</dbReference>
<dbReference type="GO" id="GO:0003924">
    <property type="term" value="F:GTPase activity"/>
    <property type="evidence" value="ECO:0007669"/>
    <property type="project" value="InterPro"/>
</dbReference>